<accession>A0ABN8ZFD3</accession>
<protein>
    <submittedName>
        <fullName evidence="1">Uncharacterized protein</fullName>
    </submittedName>
</protein>
<evidence type="ECO:0000313" key="2">
    <source>
        <dbReference type="Proteomes" id="UP001176941"/>
    </source>
</evidence>
<sequence length="120" mass="13703">MGIGKERFAVNFAKPGQSNLIPEGLPYFWYRIQRTVWGTLHPFNQRPMLRFESYQGPEWLSCCYQILAILHSCNEELIDLDLWSRAGDGAGDGVGNDMVLQAAMINLGDVEVQRKLLKRM</sequence>
<organism evidence="1 2">
    <name type="scientific">Rangifer tarandus platyrhynchus</name>
    <name type="common">Svalbard reindeer</name>
    <dbReference type="NCBI Taxonomy" id="3082113"/>
    <lineage>
        <taxon>Eukaryota</taxon>
        <taxon>Metazoa</taxon>
        <taxon>Chordata</taxon>
        <taxon>Craniata</taxon>
        <taxon>Vertebrata</taxon>
        <taxon>Euteleostomi</taxon>
        <taxon>Mammalia</taxon>
        <taxon>Eutheria</taxon>
        <taxon>Laurasiatheria</taxon>
        <taxon>Artiodactyla</taxon>
        <taxon>Ruminantia</taxon>
        <taxon>Pecora</taxon>
        <taxon>Cervidae</taxon>
        <taxon>Odocoileinae</taxon>
        <taxon>Rangifer</taxon>
    </lineage>
</organism>
<name>A0ABN8ZFD3_RANTA</name>
<gene>
    <name evidence="1" type="ORF">MRATA1EN1_LOCUS21160</name>
</gene>
<dbReference type="Proteomes" id="UP001176941">
    <property type="component" value="Chromosome 32"/>
</dbReference>
<proteinExistence type="predicted"/>
<dbReference type="EMBL" id="OX459968">
    <property type="protein sequence ID" value="CAI9172198.1"/>
    <property type="molecule type" value="Genomic_DNA"/>
</dbReference>
<keyword evidence="2" id="KW-1185">Reference proteome</keyword>
<reference evidence="1" key="1">
    <citation type="submission" date="2023-04" db="EMBL/GenBank/DDBJ databases">
        <authorList>
            <consortium name="ELIXIR-Norway"/>
        </authorList>
    </citation>
    <scope>NUCLEOTIDE SEQUENCE [LARGE SCALE GENOMIC DNA]</scope>
</reference>
<evidence type="ECO:0000313" key="1">
    <source>
        <dbReference type="EMBL" id="CAI9172198.1"/>
    </source>
</evidence>